<proteinExistence type="predicted"/>
<organism evidence="4 5">
    <name type="scientific">Symbiodinium pilosum</name>
    <name type="common">Dinoflagellate</name>
    <dbReference type="NCBI Taxonomy" id="2952"/>
    <lineage>
        <taxon>Eukaryota</taxon>
        <taxon>Sar</taxon>
        <taxon>Alveolata</taxon>
        <taxon>Dinophyceae</taxon>
        <taxon>Suessiales</taxon>
        <taxon>Symbiodiniaceae</taxon>
        <taxon>Symbiodinium</taxon>
    </lineage>
</organism>
<feature type="coiled-coil region" evidence="1">
    <location>
        <begin position="242"/>
        <end position="269"/>
    </location>
</feature>
<keyword evidence="3" id="KW-0472">Membrane</keyword>
<dbReference type="AlphaFoldDB" id="A0A812Y8S3"/>
<dbReference type="OrthoDB" id="436598at2759"/>
<reference evidence="4" key="1">
    <citation type="submission" date="2021-02" db="EMBL/GenBank/DDBJ databases">
        <authorList>
            <person name="Dougan E. K."/>
            <person name="Rhodes N."/>
            <person name="Thang M."/>
            <person name="Chan C."/>
        </authorList>
    </citation>
    <scope>NUCLEOTIDE SEQUENCE</scope>
</reference>
<feature type="compositionally biased region" description="Basic and acidic residues" evidence="2">
    <location>
        <begin position="339"/>
        <end position="353"/>
    </location>
</feature>
<keyword evidence="3" id="KW-0812">Transmembrane</keyword>
<evidence type="ECO:0000256" key="3">
    <source>
        <dbReference type="SAM" id="Phobius"/>
    </source>
</evidence>
<keyword evidence="5" id="KW-1185">Reference proteome</keyword>
<dbReference type="Proteomes" id="UP000649617">
    <property type="component" value="Unassembled WGS sequence"/>
</dbReference>
<evidence type="ECO:0000313" key="5">
    <source>
        <dbReference type="Proteomes" id="UP000649617"/>
    </source>
</evidence>
<evidence type="ECO:0000256" key="2">
    <source>
        <dbReference type="SAM" id="MobiDB-lite"/>
    </source>
</evidence>
<keyword evidence="3" id="KW-1133">Transmembrane helix</keyword>
<keyword evidence="1" id="KW-0175">Coiled coil</keyword>
<comment type="caution">
    <text evidence="4">The sequence shown here is derived from an EMBL/GenBank/DDBJ whole genome shotgun (WGS) entry which is preliminary data.</text>
</comment>
<feature type="compositionally biased region" description="Polar residues" evidence="2">
    <location>
        <begin position="324"/>
        <end position="334"/>
    </location>
</feature>
<feature type="transmembrane region" description="Helical" evidence="3">
    <location>
        <begin position="20"/>
        <end position="43"/>
    </location>
</feature>
<gene>
    <name evidence="4" type="ORF">SPIL2461_LOCUS23016</name>
</gene>
<name>A0A812Y8S3_SYMPI</name>
<feature type="region of interest" description="Disordered" evidence="2">
    <location>
        <begin position="305"/>
        <end position="383"/>
    </location>
</feature>
<accession>A0A812Y8S3</accession>
<evidence type="ECO:0000313" key="4">
    <source>
        <dbReference type="EMBL" id="CAE7776926.1"/>
    </source>
</evidence>
<sequence>MVWKLLLAESVRFKVAGVILLTYAGLCLCWLWPMVLGTFISALREGNAKHQKKLVAEARASAEMTVTGLIEMFEDVVGTSKERFISIDDFRDLQDVHPAFRRLIGGGQKGRTGAALADVIFREIDVMGHNFLTLPDFVVGVLKLFRVTPRPEFMHTDEQQRRALKTFKKVADSNRFSFLVMFRYLSECSRLMTTLLQSSSSMIRAEVRSPRATETPRTSLAAVGLEEDAAIRRWFRTKVEDDRQIMTRLDDLERRIQGLRERTFGAEGKIQEAFGKVTEKVLQEDVLPWLRTAIPQKCASLSLKLRRQDQTQRTSTAGAGRTLQEGQMTLQSPPGSADFSERGHVVDPKRNSTEGRSSGFRLTESLKEAGGEFGRPTGLAKRS</sequence>
<dbReference type="EMBL" id="CAJNIZ010047846">
    <property type="protein sequence ID" value="CAE7776926.1"/>
    <property type="molecule type" value="Genomic_DNA"/>
</dbReference>
<evidence type="ECO:0000256" key="1">
    <source>
        <dbReference type="SAM" id="Coils"/>
    </source>
</evidence>
<protein>
    <submittedName>
        <fullName evidence="4">Uncharacterized protein</fullName>
    </submittedName>
</protein>